<dbReference type="VEuPathDB" id="CryptoDB:Cvel_5334"/>
<feature type="compositionally biased region" description="Low complexity" evidence="1">
    <location>
        <begin position="629"/>
        <end position="641"/>
    </location>
</feature>
<feature type="compositionally biased region" description="Basic and acidic residues" evidence="1">
    <location>
        <begin position="579"/>
        <end position="612"/>
    </location>
</feature>
<dbReference type="EMBL" id="CDMZ01001635">
    <property type="protein sequence ID" value="CEM35467.1"/>
    <property type="molecule type" value="Genomic_DNA"/>
</dbReference>
<reference evidence="2" key="1">
    <citation type="submission" date="2014-11" db="EMBL/GenBank/DDBJ databases">
        <authorList>
            <person name="Otto D Thomas"/>
            <person name="Naeem Raeece"/>
        </authorList>
    </citation>
    <scope>NUCLEOTIDE SEQUENCE</scope>
</reference>
<name>A0A0G4GXF0_9ALVE</name>
<feature type="compositionally biased region" description="Acidic residues" evidence="1">
    <location>
        <begin position="751"/>
        <end position="762"/>
    </location>
</feature>
<feature type="compositionally biased region" description="Polar residues" evidence="1">
    <location>
        <begin position="177"/>
        <end position="188"/>
    </location>
</feature>
<protein>
    <submittedName>
        <fullName evidence="2">Uncharacterized protein</fullName>
    </submittedName>
</protein>
<feature type="compositionally biased region" description="Basic and acidic residues" evidence="1">
    <location>
        <begin position="535"/>
        <end position="569"/>
    </location>
</feature>
<accession>A0A0G4GXF0</accession>
<feature type="compositionally biased region" description="Basic and acidic residues" evidence="1">
    <location>
        <begin position="167"/>
        <end position="176"/>
    </location>
</feature>
<evidence type="ECO:0000313" key="2">
    <source>
        <dbReference type="EMBL" id="CEM35467.1"/>
    </source>
</evidence>
<organism evidence="2">
    <name type="scientific">Chromera velia CCMP2878</name>
    <dbReference type="NCBI Taxonomy" id="1169474"/>
    <lineage>
        <taxon>Eukaryota</taxon>
        <taxon>Sar</taxon>
        <taxon>Alveolata</taxon>
        <taxon>Colpodellida</taxon>
        <taxon>Chromeraceae</taxon>
        <taxon>Chromera</taxon>
    </lineage>
</organism>
<feature type="compositionally biased region" description="Gly residues" evidence="1">
    <location>
        <begin position="400"/>
        <end position="411"/>
    </location>
</feature>
<feature type="region of interest" description="Disordered" evidence="1">
    <location>
        <begin position="167"/>
        <end position="450"/>
    </location>
</feature>
<feature type="compositionally biased region" description="Acidic residues" evidence="1">
    <location>
        <begin position="271"/>
        <end position="302"/>
    </location>
</feature>
<feature type="compositionally biased region" description="Gly residues" evidence="1">
    <location>
        <begin position="669"/>
        <end position="681"/>
    </location>
</feature>
<feature type="compositionally biased region" description="Basic and acidic residues" evidence="1">
    <location>
        <begin position="326"/>
        <end position="342"/>
    </location>
</feature>
<feature type="region of interest" description="Disordered" evidence="1">
    <location>
        <begin position="116"/>
        <end position="136"/>
    </location>
</feature>
<evidence type="ECO:0000256" key="1">
    <source>
        <dbReference type="SAM" id="MobiDB-lite"/>
    </source>
</evidence>
<sequence>MAGGMQADWNTAASQQNGVDAGLLPVPTAGPPAVSPMIGPSPLIGGAPELSNPYMHFQAFSALGGAENFLNAPPGLLPFHPNYLAQFQLQQQQQQGQPLFGPTGEFETEHDGMMMEDDDREENGASSAHTHITAEEERDLRRLLRKALLVPLRPSLSRFIRVVADKLSDPTPDRSPRGSSPPNENGSRSGKKRGELTSKDGGPKVPSSPQRKRSRADNTTGVQSLTGGDKGEVSVSRAQKPSDAGASRSSRPRPVSVYADLETSGITLGLDSEEEDEEEEGEIQESDDDDVVEVGSEGSEEGDGGREGETEGERGFVSTNSGSKVLFDDPQGKGMREAEAGEKFSSPQGKGESGGGTVSRVRNPFGSPPQLSAQPRTAALGAVSLEADREGGSLSSGVGKTLGGVTVGGGEQEGEAVRESVGKTEQAGGASPRFSQMSPVSDGEDEEYLEEEEIIEEEIIEEIFEDPPAAASQTTAGESLMGAVRAAVPPAPLILRPPTIQRSGPAPPRPTILSVPNRGGGSRYGNRALTSRAAYLDRDAPPPKSGKERDGHPPAKDKESEGKTERETGAEEGGGGRGYYEKLREKENQRRENQYEERERAFREMTQREEGSPHQGGESGGMRKKSKRGSSSSFSSLGWGREALRRDDKGGSSSPSSPAAAAAAEKSIGKGGRGGAGGGGFLQPKNPPLPSSEPPPLPPSEPKLPPPPAPQPLAPSQPGGGQGGRTEGKAEEEPEDDEIDAGGGAELWWMGEEDDSDGSGEE</sequence>
<dbReference type="AlphaFoldDB" id="A0A0G4GXF0"/>
<feature type="compositionally biased region" description="Low complexity" evidence="1">
    <location>
        <begin position="247"/>
        <end position="257"/>
    </location>
</feature>
<gene>
    <name evidence="2" type="ORF">Cvel_5334</name>
</gene>
<feature type="compositionally biased region" description="Polar residues" evidence="1">
    <location>
        <begin position="217"/>
        <end position="226"/>
    </location>
</feature>
<feature type="compositionally biased region" description="Basic and acidic residues" evidence="1">
    <location>
        <begin position="192"/>
        <end position="202"/>
    </location>
</feature>
<feature type="compositionally biased region" description="Pro residues" evidence="1">
    <location>
        <begin position="685"/>
        <end position="715"/>
    </location>
</feature>
<feature type="compositionally biased region" description="Low complexity" evidence="1">
    <location>
        <begin position="652"/>
        <end position="664"/>
    </location>
</feature>
<feature type="region of interest" description="Disordered" evidence="1">
    <location>
        <begin position="463"/>
        <end position="762"/>
    </location>
</feature>
<feature type="compositionally biased region" description="Basic and acidic residues" evidence="1">
    <location>
        <begin position="303"/>
        <end position="314"/>
    </location>
</feature>
<proteinExistence type="predicted"/>